<evidence type="ECO:0000313" key="5">
    <source>
        <dbReference type="Proteomes" id="UP000189464"/>
    </source>
</evidence>
<gene>
    <name evidence="4" type="ORF">B0537_10920</name>
</gene>
<dbReference type="KEGG" id="dfg:B0537_10920"/>
<dbReference type="Pfam" id="PF14343">
    <property type="entry name" value="PrcB_C"/>
    <property type="match status" value="1"/>
</dbReference>
<feature type="chain" id="PRO_5010581092" description="SLH domain-containing protein" evidence="2">
    <location>
        <begin position="29"/>
        <end position="311"/>
    </location>
</feature>
<reference evidence="4 5" key="1">
    <citation type="journal article" date="2016" name="Int. J. Syst. Evol. Microbiol.">
        <title>Desulfotomaculum ferrireducens sp. nov., a moderately thermophilic sulfate-reducing and dissimilatory Fe(III)-reducing bacterium isolated from compost.</title>
        <authorList>
            <person name="Yang G."/>
            <person name="Guo J."/>
            <person name="Zhuang L."/>
            <person name="Yuan Y."/>
            <person name="Zhou S."/>
        </authorList>
    </citation>
    <scope>NUCLEOTIDE SEQUENCE [LARGE SCALE GENOMIC DNA]</scope>
    <source>
        <strain evidence="4 5">GSS09</strain>
    </source>
</reference>
<evidence type="ECO:0000313" key="4">
    <source>
        <dbReference type="EMBL" id="AQS59545.1"/>
    </source>
</evidence>
<dbReference type="EMBL" id="CP019698">
    <property type="protein sequence ID" value="AQS59545.1"/>
    <property type="molecule type" value="Genomic_DNA"/>
</dbReference>
<dbReference type="STRING" id="1833852.B0537_10920"/>
<dbReference type="Pfam" id="PF00395">
    <property type="entry name" value="SLH"/>
    <property type="match status" value="2"/>
</dbReference>
<organism evidence="4 5">
    <name type="scientific">Desulforamulus ferrireducens</name>
    <dbReference type="NCBI Taxonomy" id="1833852"/>
    <lineage>
        <taxon>Bacteria</taxon>
        <taxon>Bacillati</taxon>
        <taxon>Bacillota</taxon>
        <taxon>Clostridia</taxon>
        <taxon>Eubacteriales</taxon>
        <taxon>Peptococcaceae</taxon>
        <taxon>Desulforamulus</taxon>
    </lineage>
</organism>
<evidence type="ECO:0000259" key="3">
    <source>
        <dbReference type="PROSITE" id="PS51272"/>
    </source>
</evidence>
<name>A0A1S6IXP8_9FIRM</name>
<dbReference type="AlphaFoldDB" id="A0A1S6IXP8"/>
<feature type="domain" description="SLH" evidence="3">
    <location>
        <begin position="99"/>
        <end position="161"/>
    </location>
</feature>
<protein>
    <recommendedName>
        <fullName evidence="3">SLH domain-containing protein</fullName>
    </recommendedName>
</protein>
<dbReference type="RefSeq" id="WP_077714610.1">
    <property type="nucleotide sequence ID" value="NZ_CP019698.1"/>
</dbReference>
<feature type="signal peptide" evidence="2">
    <location>
        <begin position="1"/>
        <end position="28"/>
    </location>
</feature>
<dbReference type="InterPro" id="IPR001119">
    <property type="entry name" value="SLH_dom"/>
</dbReference>
<sequence>MRLFLVCVMAGALLLTASVLSPIGKSQADENNKKQQPIPQQAVINTEVTPVTPVATDTAKTGKENQVKQYVTRGELAEKLVQSLNLNLDNFRFLKPPAVTELFDDVQTEASYADDVMILVYNQVVNSSERIFRPSEPVLREELAQIIGNLLRHHAEEGLVESVDEPVVKDLAKANAKAAEDIKLAVAMNIMKLNQDGNFLPKQGVTPRELQNILKEMENQLGVNDTGVTAQIITNQDGGREVEISWGEKPSSGYKIFIVDLELDKDTLIIKYTTEEPTPGSYNSTVITEPKDNKPIPESYPAQLNLQLVEV</sequence>
<keyword evidence="2" id="KW-0732">Signal</keyword>
<keyword evidence="5" id="KW-1185">Reference proteome</keyword>
<evidence type="ECO:0000256" key="2">
    <source>
        <dbReference type="SAM" id="SignalP"/>
    </source>
</evidence>
<dbReference type="Proteomes" id="UP000189464">
    <property type="component" value="Chromosome"/>
</dbReference>
<dbReference type="PROSITE" id="PS51272">
    <property type="entry name" value="SLH"/>
    <property type="match status" value="1"/>
</dbReference>
<dbReference type="InterPro" id="IPR025748">
    <property type="entry name" value="PrcB_C_dom"/>
</dbReference>
<proteinExistence type="predicted"/>
<evidence type="ECO:0000256" key="1">
    <source>
        <dbReference type="ARBA" id="ARBA00022737"/>
    </source>
</evidence>
<keyword evidence="1" id="KW-0677">Repeat</keyword>
<dbReference type="OrthoDB" id="1738667at2"/>
<accession>A0A1S6IXP8</accession>